<comment type="caution">
    <text evidence="1">The sequence shown here is derived from an EMBL/GenBank/DDBJ whole genome shotgun (WGS) entry which is preliminary data.</text>
</comment>
<accession>A0ABU1QJA9</accession>
<organism evidence="1 2">
    <name type="scientific">Paenibacillus peoriae</name>
    <dbReference type="NCBI Taxonomy" id="59893"/>
    <lineage>
        <taxon>Bacteria</taxon>
        <taxon>Bacillati</taxon>
        <taxon>Bacillota</taxon>
        <taxon>Bacilli</taxon>
        <taxon>Bacillales</taxon>
        <taxon>Paenibacillaceae</taxon>
        <taxon>Paenibacillus</taxon>
    </lineage>
</organism>
<dbReference type="InterPro" id="IPR023292">
    <property type="entry name" value="NTP_PyroPHydrolase-like_dom_sf"/>
</dbReference>
<dbReference type="RefSeq" id="WP_310168752.1">
    <property type="nucleotide sequence ID" value="NZ_JAVDUG010000004.1"/>
</dbReference>
<dbReference type="Proteomes" id="UP001266807">
    <property type="component" value="Unassembled WGS sequence"/>
</dbReference>
<reference evidence="1 2" key="1">
    <citation type="submission" date="2023-07" db="EMBL/GenBank/DDBJ databases">
        <title>Sorghum-associated microbial communities from plants grown in Nebraska, USA.</title>
        <authorList>
            <person name="Schachtman D."/>
        </authorList>
    </citation>
    <scope>NUCLEOTIDE SEQUENCE [LARGE SCALE GENOMIC DNA]</scope>
    <source>
        <strain evidence="1 2">BE143</strain>
    </source>
</reference>
<proteinExistence type="predicted"/>
<dbReference type="Pfam" id="PF01503">
    <property type="entry name" value="PRA-PH"/>
    <property type="match status" value="1"/>
</dbReference>
<evidence type="ECO:0000313" key="2">
    <source>
        <dbReference type="Proteomes" id="UP001266807"/>
    </source>
</evidence>
<dbReference type="EMBL" id="JAVDUG010000004">
    <property type="protein sequence ID" value="MDR6779532.1"/>
    <property type="molecule type" value="Genomic_DNA"/>
</dbReference>
<sequence>MTVQNNKQVKQPFYAINDQVYIKPLKVKGVVKGHLDGLTVVTYFIKNKRRTNKFDISLLRQYKEKIKSNNKLATLYPREFVLSKKEVENFSEILNLDLTSKRMIGNLEITPTNKFRVEYHDYNPYSDFFKVRKFQKVFNCPAPDVPTVLSDKLAINRASFILEEVIELLYTTAGSKERFDKFFAELILNAEETYKKQLTKPFPEDRLIGQIDALTDIKYFAEGGFVETSVVPDRIFDLVHQANMSKIFPDGEPHYDKVGKVIKPEGWEAPEPKIEEEVKRQIKLGAKRFI</sequence>
<evidence type="ECO:0000313" key="1">
    <source>
        <dbReference type="EMBL" id="MDR6779532.1"/>
    </source>
</evidence>
<dbReference type="Gene3D" id="1.10.3420.10">
    <property type="entry name" value="putative ntp pyrophosphohydrolase like domain"/>
    <property type="match status" value="1"/>
</dbReference>
<protein>
    <submittedName>
        <fullName evidence="1">HAD superfamily Cof-like phosphohydrolase</fullName>
    </submittedName>
</protein>
<gene>
    <name evidence="1" type="ORF">J2W98_003812</name>
</gene>
<name>A0ABU1QJA9_9BACL</name>
<keyword evidence="2" id="KW-1185">Reference proteome</keyword>
<dbReference type="InterPro" id="IPR021130">
    <property type="entry name" value="PRib-ATP_PPHydrolase-like"/>
</dbReference>